<dbReference type="EMBL" id="JAGPXC010000006">
    <property type="protein sequence ID" value="KAH6652038.1"/>
    <property type="molecule type" value="Genomic_DNA"/>
</dbReference>
<proteinExistence type="predicted"/>
<comment type="caution">
    <text evidence="1">The sequence shown here is derived from an EMBL/GenBank/DDBJ whole genome shotgun (WGS) entry which is preliminary data.</text>
</comment>
<organism evidence="1 2">
    <name type="scientific">Truncatella angustata</name>
    <dbReference type="NCBI Taxonomy" id="152316"/>
    <lineage>
        <taxon>Eukaryota</taxon>
        <taxon>Fungi</taxon>
        <taxon>Dikarya</taxon>
        <taxon>Ascomycota</taxon>
        <taxon>Pezizomycotina</taxon>
        <taxon>Sordariomycetes</taxon>
        <taxon>Xylariomycetidae</taxon>
        <taxon>Amphisphaeriales</taxon>
        <taxon>Sporocadaceae</taxon>
        <taxon>Truncatella</taxon>
    </lineage>
</organism>
<dbReference type="GeneID" id="70125221"/>
<accession>A0A9P8ZWJ9</accession>
<sequence length="263" mass="29684">MTSLADFTISRITPEQVSSVKYAEKLVDVFRAATNDGIYDKLGASVAGYLQDLVRYNSSILQVARLGADDRSYVVGFALFKLRFKGWRDPYWEFTSSSQQTELQASIFAAEGSTLSPVTREFTGDPVLQGFSESLKIDGQTFSEIDEDLLTTVLEPVYILPQYQHIDGLARALVQPIMKHAVANHIKVIAYNRLKYHDYSLPQKISASFKPLYNGSRVKIRVDTRETPGWTGPEIIWNQEFQLFSTGHGQDDPYPTGALEEWR</sequence>
<dbReference type="OrthoDB" id="4723182at2759"/>
<dbReference type="RefSeq" id="XP_045956316.1">
    <property type="nucleotide sequence ID" value="XM_046096328.1"/>
</dbReference>
<reference evidence="1" key="1">
    <citation type="journal article" date="2021" name="Nat. Commun.">
        <title>Genetic determinants of endophytism in the Arabidopsis root mycobiome.</title>
        <authorList>
            <person name="Mesny F."/>
            <person name="Miyauchi S."/>
            <person name="Thiergart T."/>
            <person name="Pickel B."/>
            <person name="Atanasova L."/>
            <person name="Karlsson M."/>
            <person name="Huettel B."/>
            <person name="Barry K.W."/>
            <person name="Haridas S."/>
            <person name="Chen C."/>
            <person name="Bauer D."/>
            <person name="Andreopoulos W."/>
            <person name="Pangilinan J."/>
            <person name="LaButti K."/>
            <person name="Riley R."/>
            <person name="Lipzen A."/>
            <person name="Clum A."/>
            <person name="Drula E."/>
            <person name="Henrissat B."/>
            <person name="Kohler A."/>
            <person name="Grigoriev I.V."/>
            <person name="Martin F.M."/>
            <person name="Hacquard S."/>
        </authorList>
    </citation>
    <scope>NUCLEOTIDE SEQUENCE</scope>
    <source>
        <strain evidence="1">MPI-SDFR-AT-0073</strain>
    </source>
</reference>
<evidence type="ECO:0000313" key="1">
    <source>
        <dbReference type="EMBL" id="KAH6652038.1"/>
    </source>
</evidence>
<gene>
    <name evidence="1" type="ORF">BKA67DRAFT_344883</name>
</gene>
<name>A0A9P8ZWJ9_9PEZI</name>
<evidence type="ECO:0000313" key="2">
    <source>
        <dbReference type="Proteomes" id="UP000758603"/>
    </source>
</evidence>
<dbReference type="Proteomes" id="UP000758603">
    <property type="component" value="Unassembled WGS sequence"/>
</dbReference>
<protein>
    <submittedName>
        <fullName evidence="1">Uncharacterized protein</fullName>
    </submittedName>
</protein>
<keyword evidence="2" id="KW-1185">Reference proteome</keyword>
<dbReference type="AlphaFoldDB" id="A0A9P8ZWJ9"/>